<organism evidence="1 2">
    <name type="scientific">Gigaspora margarita</name>
    <dbReference type="NCBI Taxonomy" id="4874"/>
    <lineage>
        <taxon>Eukaryota</taxon>
        <taxon>Fungi</taxon>
        <taxon>Fungi incertae sedis</taxon>
        <taxon>Mucoromycota</taxon>
        <taxon>Glomeromycotina</taxon>
        <taxon>Glomeromycetes</taxon>
        <taxon>Diversisporales</taxon>
        <taxon>Gigasporaceae</taxon>
        <taxon>Gigaspora</taxon>
    </lineage>
</organism>
<name>A0ABN7WUV8_GIGMA</name>
<gene>
    <name evidence="1" type="ORF">GMARGA_LOCUS34729</name>
</gene>
<proteinExistence type="predicted"/>
<keyword evidence="2" id="KW-1185">Reference proteome</keyword>
<sequence>MKNNKDVNVSKTRHFFKLDRNPFSVSPKNKNSLELDEYGASIYPKSQLSPDNNPFLESDRNLSLVSPKNQLSLDNNPFLTLDKTPSNYNKDSIDKFFLDHLHIPSTPSLQDLVATGYSKQILPCILESKKKILERLDPIFPKTENDKDDKQSLLQKFAHVWTNIGEKNITLFEQYALLVIYIFISKFTTIRSENVEYAWGEIELDLLALRKYSDHDILSLPKVATEHK</sequence>
<dbReference type="EMBL" id="CAJVQB010061903">
    <property type="protein sequence ID" value="CAG8840049.1"/>
    <property type="molecule type" value="Genomic_DNA"/>
</dbReference>
<evidence type="ECO:0000313" key="2">
    <source>
        <dbReference type="Proteomes" id="UP000789901"/>
    </source>
</evidence>
<protein>
    <submittedName>
        <fullName evidence="1">36184_t:CDS:1</fullName>
    </submittedName>
</protein>
<dbReference type="Proteomes" id="UP000789901">
    <property type="component" value="Unassembled WGS sequence"/>
</dbReference>
<accession>A0ABN7WUV8</accession>
<reference evidence="1 2" key="1">
    <citation type="submission" date="2021-06" db="EMBL/GenBank/DDBJ databases">
        <authorList>
            <person name="Kallberg Y."/>
            <person name="Tangrot J."/>
            <person name="Rosling A."/>
        </authorList>
    </citation>
    <scope>NUCLEOTIDE SEQUENCE [LARGE SCALE GENOMIC DNA]</scope>
    <source>
        <strain evidence="1 2">120-4 pot B 10/14</strain>
    </source>
</reference>
<evidence type="ECO:0000313" key="1">
    <source>
        <dbReference type="EMBL" id="CAG8840049.1"/>
    </source>
</evidence>
<comment type="caution">
    <text evidence="1">The sequence shown here is derived from an EMBL/GenBank/DDBJ whole genome shotgun (WGS) entry which is preliminary data.</text>
</comment>